<gene>
    <name evidence="1" type="ORF">SAMN05421547_101622</name>
</gene>
<proteinExistence type="predicted"/>
<dbReference type="EMBL" id="FNPE01000001">
    <property type="protein sequence ID" value="SDX89173.1"/>
    <property type="molecule type" value="Genomic_DNA"/>
</dbReference>
<dbReference type="GeneID" id="94695428"/>
<protein>
    <submittedName>
        <fullName evidence="1">Uncharacterized protein</fullName>
    </submittedName>
</protein>
<dbReference type="AlphaFoldDB" id="A0A1H3FDM5"/>
<accession>A0A1H3FDM5</accession>
<sequence length="165" mass="17814">MPLPRARTLLWSLVLCLPLAVFGWLAAALCLISQEDYTPEPGSFTYYIGISSLVRHAPLVGALGKAEYFGTVGDGNKPPHGLVSYDVEFASIGPATHAFDAYLLGKGYSRTADNETPAPSYGMGRRVRHGRYTAASGQVVYVEVVQASSAEQGPVRYRATMAHYD</sequence>
<organism evidence="1 2">
    <name type="scientific">Delftia lacustris</name>
    <dbReference type="NCBI Taxonomy" id="558537"/>
    <lineage>
        <taxon>Bacteria</taxon>
        <taxon>Pseudomonadati</taxon>
        <taxon>Pseudomonadota</taxon>
        <taxon>Betaproteobacteria</taxon>
        <taxon>Burkholderiales</taxon>
        <taxon>Comamonadaceae</taxon>
        <taxon>Delftia</taxon>
    </lineage>
</organism>
<reference evidence="1 2" key="1">
    <citation type="submission" date="2016-10" db="EMBL/GenBank/DDBJ databases">
        <authorList>
            <person name="de Groot N.N."/>
        </authorList>
    </citation>
    <scope>NUCLEOTIDE SEQUENCE [LARGE SCALE GENOMIC DNA]</scope>
    <source>
        <strain evidence="1 2">LMG 24775</strain>
    </source>
</reference>
<name>A0A1H3FDM5_9BURK</name>
<evidence type="ECO:0000313" key="1">
    <source>
        <dbReference type="EMBL" id="SDX89173.1"/>
    </source>
</evidence>
<evidence type="ECO:0000313" key="2">
    <source>
        <dbReference type="Proteomes" id="UP000183417"/>
    </source>
</evidence>
<dbReference type="RefSeq" id="WP_074920915.1">
    <property type="nucleotide sequence ID" value="NZ_CP141274.1"/>
</dbReference>
<dbReference type="Proteomes" id="UP000183417">
    <property type="component" value="Unassembled WGS sequence"/>
</dbReference>